<dbReference type="Gene3D" id="3.90.1300.10">
    <property type="entry name" value="Amidase signature (AS) domain"/>
    <property type="match status" value="1"/>
</dbReference>
<dbReference type="SUPFAM" id="SSF75304">
    <property type="entry name" value="Amidase signature (AS) enzymes"/>
    <property type="match status" value="1"/>
</dbReference>
<name>A0A086Y9K6_9RHOB</name>
<evidence type="ECO:0000256" key="1">
    <source>
        <dbReference type="ARBA" id="ARBA00008069"/>
    </source>
</evidence>
<dbReference type="eggNOG" id="COG0154">
    <property type="taxonomic scope" value="Bacteria"/>
</dbReference>
<sequence length="492" mass="51952">MSLNKLTIAGARDALRKGEVTSVEITEACIAAIDGADALNAYAHKTPELALEQAKAADARIRAGDAPAMCGIPLGVKDVFCVKGVPSQAASNILAGFRPEYESTVTQNLWNAGAVMLGKLGMDEFAMGSTTESSCYGAVVNPWKVDDALRSPGGSSGGSAAAVAADLCLAATGTDTGGSIRQPAGFTGTVGIKPTYGRVSRWGVIAYASSLDQAGPMTKSVRDAAIMLEAMASVDPKDSTSAEIPVPDYEAMLTGDIRGKKIGIPREYRVDGMSDELAKFWDEGARMLKDAGAEIVDISLPHTKYALPAYYVIAPAEASSNLARYDGVRYGHRAHLSAGDGIVEMYEKTRAEGFGPEVQRRIMIGTYVLSAGYYDAYYNRARKVRTLIKRDFEQAFAAGVDAILAPTSPTSALALGQLADASPVEMYLNDVFTVTLNLAGLPGVAVPVGLDSKGLPMGLQLIGRPWGEGELLNEALVLERAAGFTHKPAQWW</sequence>
<evidence type="ECO:0000256" key="3">
    <source>
        <dbReference type="ARBA" id="ARBA00012739"/>
    </source>
</evidence>
<dbReference type="InterPro" id="IPR000120">
    <property type="entry name" value="Amidase"/>
</dbReference>
<feature type="active site" description="Charge relay system" evidence="10">
    <location>
        <position position="155"/>
    </location>
</feature>
<dbReference type="RefSeq" id="WP_036634232.1">
    <property type="nucleotide sequence ID" value="NZ_JFZB01000001.1"/>
</dbReference>
<dbReference type="Proteomes" id="UP000028824">
    <property type="component" value="Unassembled WGS sequence"/>
</dbReference>
<evidence type="ECO:0000313" key="13">
    <source>
        <dbReference type="Proteomes" id="UP000028824"/>
    </source>
</evidence>
<comment type="catalytic activity">
    <reaction evidence="9 10">
        <text>L-glutamyl-tRNA(Gln) + L-glutamine + ATP + H2O = L-glutaminyl-tRNA(Gln) + L-glutamate + ADP + phosphate + H(+)</text>
        <dbReference type="Rhea" id="RHEA:17521"/>
        <dbReference type="Rhea" id="RHEA-COMP:9681"/>
        <dbReference type="Rhea" id="RHEA-COMP:9684"/>
        <dbReference type="ChEBI" id="CHEBI:15377"/>
        <dbReference type="ChEBI" id="CHEBI:15378"/>
        <dbReference type="ChEBI" id="CHEBI:29985"/>
        <dbReference type="ChEBI" id="CHEBI:30616"/>
        <dbReference type="ChEBI" id="CHEBI:43474"/>
        <dbReference type="ChEBI" id="CHEBI:58359"/>
        <dbReference type="ChEBI" id="CHEBI:78520"/>
        <dbReference type="ChEBI" id="CHEBI:78521"/>
        <dbReference type="ChEBI" id="CHEBI:456216"/>
        <dbReference type="EC" id="6.3.5.7"/>
    </reaction>
</comment>
<evidence type="ECO:0000313" key="12">
    <source>
        <dbReference type="EMBL" id="KFI30956.1"/>
    </source>
</evidence>
<protein>
    <recommendedName>
        <fullName evidence="4 10">Glutamyl-tRNA(Gln) amidotransferase subunit A</fullName>
        <shortName evidence="10">Glu-ADT subunit A</shortName>
        <ecNumber evidence="3 10">6.3.5.7</ecNumber>
    </recommendedName>
</protein>
<comment type="function">
    <text evidence="10">Allows the formation of correctly charged Gln-tRNA(Gln) through the transamidation of misacylated Glu-tRNA(Gln) in organisms which lack glutaminyl-tRNA synthetase. The reaction takes place in the presence of glutamine and ATP through an activated gamma-phospho-Glu-tRNA(Gln).</text>
</comment>
<dbReference type="STRING" id="1105367.CG50_04530"/>
<comment type="subunit">
    <text evidence="2 10">Heterotrimer of A, B and C subunits.</text>
</comment>
<keyword evidence="12" id="KW-0808">Transferase</keyword>
<dbReference type="GO" id="GO:0016740">
    <property type="term" value="F:transferase activity"/>
    <property type="evidence" value="ECO:0007669"/>
    <property type="project" value="UniProtKB-KW"/>
</dbReference>
<evidence type="ECO:0000259" key="11">
    <source>
        <dbReference type="Pfam" id="PF01425"/>
    </source>
</evidence>
<organism evidence="12 13">
    <name type="scientific">Paenirhodobacter enshiensis</name>
    <dbReference type="NCBI Taxonomy" id="1105367"/>
    <lineage>
        <taxon>Bacteria</taxon>
        <taxon>Pseudomonadati</taxon>
        <taxon>Pseudomonadota</taxon>
        <taxon>Alphaproteobacteria</taxon>
        <taxon>Rhodobacterales</taxon>
        <taxon>Rhodobacter group</taxon>
        <taxon>Paenirhodobacter</taxon>
    </lineage>
</organism>
<dbReference type="InterPro" id="IPR036928">
    <property type="entry name" value="AS_sf"/>
</dbReference>
<reference evidence="12 13" key="1">
    <citation type="submission" date="2014-03" db="EMBL/GenBank/DDBJ databases">
        <title>Genome of Paenirhodobacter enshiensis DW2-9.</title>
        <authorList>
            <person name="Wang D."/>
            <person name="Wang G."/>
        </authorList>
    </citation>
    <scope>NUCLEOTIDE SEQUENCE [LARGE SCALE GENOMIC DNA]</scope>
    <source>
        <strain evidence="12 13">DW2-9</strain>
    </source>
</reference>
<feature type="domain" description="Amidase" evidence="11">
    <location>
        <begin position="24"/>
        <end position="472"/>
    </location>
</feature>
<dbReference type="Pfam" id="PF01425">
    <property type="entry name" value="Amidase"/>
    <property type="match status" value="1"/>
</dbReference>
<keyword evidence="8 10" id="KW-0648">Protein biosynthesis</keyword>
<dbReference type="GO" id="GO:0005524">
    <property type="term" value="F:ATP binding"/>
    <property type="evidence" value="ECO:0007669"/>
    <property type="project" value="UniProtKB-KW"/>
</dbReference>
<evidence type="ECO:0000256" key="8">
    <source>
        <dbReference type="ARBA" id="ARBA00022917"/>
    </source>
</evidence>
<keyword evidence="5 10" id="KW-0436">Ligase</keyword>
<dbReference type="InterPro" id="IPR004412">
    <property type="entry name" value="GatA"/>
</dbReference>
<feature type="active site" description="Acyl-ester intermediate" evidence="10">
    <location>
        <position position="179"/>
    </location>
</feature>
<dbReference type="AlphaFoldDB" id="A0A086Y9K6"/>
<dbReference type="GO" id="GO:0006412">
    <property type="term" value="P:translation"/>
    <property type="evidence" value="ECO:0007669"/>
    <property type="project" value="UniProtKB-UniRule"/>
</dbReference>
<dbReference type="OrthoDB" id="9811471at2"/>
<keyword evidence="6 10" id="KW-0547">Nucleotide-binding</keyword>
<dbReference type="EC" id="6.3.5.7" evidence="3 10"/>
<evidence type="ECO:0000256" key="5">
    <source>
        <dbReference type="ARBA" id="ARBA00022598"/>
    </source>
</evidence>
<keyword evidence="13" id="KW-1185">Reference proteome</keyword>
<dbReference type="PROSITE" id="PS00571">
    <property type="entry name" value="AMIDASES"/>
    <property type="match status" value="1"/>
</dbReference>
<accession>A0A086Y9K6</accession>
<dbReference type="InterPro" id="IPR023631">
    <property type="entry name" value="Amidase_dom"/>
</dbReference>
<feature type="active site" description="Charge relay system" evidence="10">
    <location>
        <position position="77"/>
    </location>
</feature>
<comment type="similarity">
    <text evidence="1 10">Belongs to the amidase family. GatA subfamily.</text>
</comment>
<evidence type="ECO:0000256" key="6">
    <source>
        <dbReference type="ARBA" id="ARBA00022741"/>
    </source>
</evidence>
<dbReference type="PANTHER" id="PTHR11895:SF151">
    <property type="entry name" value="GLUTAMYL-TRNA(GLN) AMIDOTRANSFERASE SUBUNIT A"/>
    <property type="match status" value="1"/>
</dbReference>
<dbReference type="NCBIfam" id="TIGR00132">
    <property type="entry name" value="gatA"/>
    <property type="match status" value="1"/>
</dbReference>
<evidence type="ECO:0000256" key="7">
    <source>
        <dbReference type="ARBA" id="ARBA00022840"/>
    </source>
</evidence>
<evidence type="ECO:0000256" key="2">
    <source>
        <dbReference type="ARBA" id="ARBA00011123"/>
    </source>
</evidence>
<keyword evidence="7 10" id="KW-0067">ATP-binding</keyword>
<dbReference type="InterPro" id="IPR020556">
    <property type="entry name" value="Amidase_CS"/>
</dbReference>
<proteinExistence type="inferred from homology"/>
<dbReference type="GO" id="GO:0050567">
    <property type="term" value="F:glutaminyl-tRNA synthase (glutamine-hydrolyzing) activity"/>
    <property type="evidence" value="ECO:0007669"/>
    <property type="project" value="UniProtKB-UniRule"/>
</dbReference>
<dbReference type="EMBL" id="JFZB01000001">
    <property type="protein sequence ID" value="KFI30956.1"/>
    <property type="molecule type" value="Genomic_DNA"/>
</dbReference>
<evidence type="ECO:0000256" key="4">
    <source>
        <dbReference type="ARBA" id="ARBA00014428"/>
    </source>
</evidence>
<dbReference type="HAMAP" id="MF_00120">
    <property type="entry name" value="GatA"/>
    <property type="match status" value="1"/>
</dbReference>
<comment type="caution">
    <text evidence="12">The sequence shown here is derived from an EMBL/GenBank/DDBJ whole genome shotgun (WGS) entry which is preliminary data.</text>
</comment>
<dbReference type="PANTHER" id="PTHR11895">
    <property type="entry name" value="TRANSAMIDASE"/>
    <property type="match status" value="1"/>
</dbReference>
<evidence type="ECO:0000256" key="9">
    <source>
        <dbReference type="ARBA" id="ARBA00047407"/>
    </source>
</evidence>
<gene>
    <name evidence="10 12" type="primary">gatA</name>
    <name evidence="12" type="ORF">CG50_04530</name>
</gene>
<dbReference type="GO" id="GO:0030956">
    <property type="term" value="C:glutamyl-tRNA(Gln) amidotransferase complex"/>
    <property type="evidence" value="ECO:0007669"/>
    <property type="project" value="InterPro"/>
</dbReference>
<evidence type="ECO:0000256" key="10">
    <source>
        <dbReference type="HAMAP-Rule" id="MF_00120"/>
    </source>
</evidence>